<dbReference type="PANTHER" id="PTHR33221">
    <property type="entry name" value="WINGED HELIX-TURN-HELIX TRANSCRIPTIONAL REGULATOR, RRF2 FAMILY"/>
    <property type="match status" value="1"/>
</dbReference>
<dbReference type="PANTHER" id="PTHR33221:SF15">
    <property type="entry name" value="HTH-TYPE TRANSCRIPTIONAL REGULATOR YWGB-RELATED"/>
    <property type="match status" value="1"/>
</dbReference>
<dbReference type="EMBL" id="FXAH01000006">
    <property type="protein sequence ID" value="SMF40706.1"/>
    <property type="molecule type" value="Genomic_DNA"/>
</dbReference>
<dbReference type="GO" id="GO:0005829">
    <property type="term" value="C:cytosol"/>
    <property type="evidence" value="ECO:0007669"/>
    <property type="project" value="TreeGrafter"/>
</dbReference>
<proteinExistence type="predicted"/>
<dbReference type="GeneID" id="95550720"/>
<evidence type="ECO:0000256" key="1">
    <source>
        <dbReference type="SAM" id="MobiDB-lite"/>
    </source>
</evidence>
<accession>A0A1X7EVF7</accession>
<evidence type="ECO:0000313" key="2">
    <source>
        <dbReference type="EMBL" id="SMF40706.1"/>
    </source>
</evidence>
<organism evidence="2 3">
    <name type="scientific">Trinickia caryophylli</name>
    <name type="common">Paraburkholderia caryophylli</name>
    <dbReference type="NCBI Taxonomy" id="28094"/>
    <lineage>
        <taxon>Bacteria</taxon>
        <taxon>Pseudomonadati</taxon>
        <taxon>Pseudomonadota</taxon>
        <taxon>Betaproteobacteria</taxon>
        <taxon>Burkholderiales</taxon>
        <taxon>Burkholderiaceae</taxon>
        <taxon>Trinickia</taxon>
    </lineage>
</organism>
<dbReference type="Pfam" id="PF02082">
    <property type="entry name" value="Rrf2"/>
    <property type="match status" value="1"/>
</dbReference>
<dbReference type="Gene3D" id="1.10.10.10">
    <property type="entry name" value="Winged helix-like DNA-binding domain superfamily/Winged helix DNA-binding domain"/>
    <property type="match status" value="1"/>
</dbReference>
<protein>
    <submittedName>
        <fullName evidence="2">Transcriptional regulator, BadM/Rrf2 family</fullName>
    </submittedName>
</protein>
<feature type="compositionally biased region" description="Basic residues" evidence="1">
    <location>
        <begin position="143"/>
        <end position="157"/>
    </location>
</feature>
<reference evidence="3" key="1">
    <citation type="submission" date="2017-04" db="EMBL/GenBank/DDBJ databases">
        <authorList>
            <person name="Varghese N."/>
            <person name="Submissions S."/>
        </authorList>
    </citation>
    <scope>NUCLEOTIDE SEQUENCE [LARGE SCALE GENOMIC DNA]</scope>
    <source>
        <strain evidence="3">Ballard 720</strain>
    </source>
</reference>
<dbReference type="STRING" id="28094.SAMN06295900_106341"/>
<gene>
    <name evidence="2" type="ORF">SAMN06295900_106341</name>
</gene>
<dbReference type="InterPro" id="IPR036388">
    <property type="entry name" value="WH-like_DNA-bd_sf"/>
</dbReference>
<name>A0A1X7EVF7_TRICW</name>
<dbReference type="SUPFAM" id="SSF46785">
    <property type="entry name" value="Winged helix' DNA-binding domain"/>
    <property type="match status" value="1"/>
</dbReference>
<sequence>MRVDSRLSRTLHVLLHMARHDGPMTSDTIAAMLCTNPVVVRRMLSGLREQGYVESAKGHGGGWQLTRDLDTLTLLDIYRAVGEPALFSDLLTGDHPHCLVEQAVNAKLGTTMQEAQAALLERFRDISLGSLSQEIESREAPRRRTNAVGPRARKRANHPVEKP</sequence>
<dbReference type="OrthoDB" id="9800506at2"/>
<dbReference type="AlphaFoldDB" id="A0A1X7EVF7"/>
<evidence type="ECO:0000313" key="3">
    <source>
        <dbReference type="Proteomes" id="UP000192911"/>
    </source>
</evidence>
<dbReference type="InterPro" id="IPR000944">
    <property type="entry name" value="Tscrpt_reg_Rrf2"/>
</dbReference>
<dbReference type="Proteomes" id="UP000192911">
    <property type="component" value="Unassembled WGS sequence"/>
</dbReference>
<dbReference type="InterPro" id="IPR036390">
    <property type="entry name" value="WH_DNA-bd_sf"/>
</dbReference>
<dbReference type="RefSeq" id="WP_085228008.1">
    <property type="nucleotide sequence ID" value="NZ_BSQD01000006.1"/>
</dbReference>
<dbReference type="GO" id="GO:0003700">
    <property type="term" value="F:DNA-binding transcription factor activity"/>
    <property type="evidence" value="ECO:0007669"/>
    <property type="project" value="TreeGrafter"/>
</dbReference>
<dbReference type="PROSITE" id="PS51197">
    <property type="entry name" value="HTH_RRF2_2"/>
    <property type="match status" value="1"/>
</dbReference>
<keyword evidence="3" id="KW-1185">Reference proteome</keyword>
<feature type="region of interest" description="Disordered" evidence="1">
    <location>
        <begin position="134"/>
        <end position="163"/>
    </location>
</feature>